<reference evidence="1 2" key="1">
    <citation type="submission" date="2024-10" db="EMBL/GenBank/DDBJ databases">
        <title>Updated reference genomes for cyclostephanoid diatoms.</title>
        <authorList>
            <person name="Roberts W.R."/>
            <person name="Alverson A.J."/>
        </authorList>
    </citation>
    <scope>NUCLEOTIDE SEQUENCE [LARGE SCALE GENOMIC DNA]</scope>
    <source>
        <strain evidence="1 2">AJA010-31</strain>
    </source>
</reference>
<dbReference type="AlphaFoldDB" id="A0ABD3N4V8"/>
<name>A0ABD3N4V8_9STRA</name>
<accession>A0ABD3N4V8</accession>
<proteinExistence type="predicted"/>
<evidence type="ECO:0008006" key="3">
    <source>
        <dbReference type="Google" id="ProtNLM"/>
    </source>
</evidence>
<organism evidence="1 2">
    <name type="scientific">Cyclotella atomus</name>
    <dbReference type="NCBI Taxonomy" id="382360"/>
    <lineage>
        <taxon>Eukaryota</taxon>
        <taxon>Sar</taxon>
        <taxon>Stramenopiles</taxon>
        <taxon>Ochrophyta</taxon>
        <taxon>Bacillariophyta</taxon>
        <taxon>Coscinodiscophyceae</taxon>
        <taxon>Thalassiosirophycidae</taxon>
        <taxon>Stephanodiscales</taxon>
        <taxon>Stephanodiscaceae</taxon>
        <taxon>Cyclotella</taxon>
    </lineage>
</organism>
<dbReference type="EMBL" id="JALLPJ020001295">
    <property type="protein sequence ID" value="KAL3771027.1"/>
    <property type="molecule type" value="Genomic_DNA"/>
</dbReference>
<dbReference type="InterPro" id="IPR043502">
    <property type="entry name" value="DNA/RNA_pol_sf"/>
</dbReference>
<evidence type="ECO:0000313" key="1">
    <source>
        <dbReference type="EMBL" id="KAL3771027.1"/>
    </source>
</evidence>
<dbReference type="SUPFAM" id="SSF56672">
    <property type="entry name" value="DNA/RNA polymerases"/>
    <property type="match status" value="1"/>
</dbReference>
<sequence length="864" mass="96727">MGTTLENLKSIIRYFAVPKGEEDIRIVYDATASSLNDCVWAPSFWLPTIDSLLQSLDTDSWMAERDISDMFLNFELHPSAWPFAGVDIAPILEPEELAQVSQWYHWVCNLMGFKPSPWSSIYTALVAEEVIRGKRLDEENPFQWEKVVLNPLGPSYVPTKAWVSKVHKDSSLACDLFTFVDDECITGAGEELTWQACHTLGAKQAYLGIQDAARKVGEPSQNPRAWADVVVHVVSKLGVCVLTLEEKWIKLRMIIEKYIDLLLAGAVELDHKDLLLDCCFLVYDTRAYPGMIPYLKGSHLLTIGLVGTVDDEEAELAYLMRKKTSMMARAPSSGPTPIAPHLLADLRTLKALTESPVPPLQVVRPTKVVQVLYGFANASGKGLGSTVQGYPSRSLSQNPSNLLSGWVSGTRLRQVIWIRSSTSPKLHELVLHLRKLEMRHGLILHVIHVLGKRMLAQGTDGCSREVLLEGVMAGKDMLSFVDLGKSPLERSPCLLVWIQSWYLDASAEPLSPEDWFERGHGITGGQRDKHNVWIPTHEPSGHAFTCRADAALEELLKAHHKHFNTTHIVVISQLIAPCWNRLFHKAANSPLGGCCSSLLQRQPLAAWASPTHVKPMQGIFCANFASSRGDWPPCRQVWHRRFYECLGQDLFPLAVLHDDCKTEWVKQGRRATRLNTACDGVHLVMTFRCELCWERNLAGRDMILPADEQLRQCTHRVNLDAFAGQAKSTIASHVRGVKRSLKILSALNKPPSIELTPWAPMMIGDPVGMSLAIEMLMYSVSTEGQVKEYIQFDIMRKLRSTLSRCWDSLPPGVAEGVAFSKGTGKVRLTPCPSQSQWFADFLLGARKIEWAMTPRNNFLCPYWL</sequence>
<gene>
    <name evidence="1" type="ORF">ACHAWO_013205</name>
</gene>
<comment type="caution">
    <text evidence="1">The sequence shown here is derived from an EMBL/GenBank/DDBJ whole genome shotgun (WGS) entry which is preliminary data.</text>
</comment>
<protein>
    <recommendedName>
        <fullName evidence="3">Reverse transcriptase domain-containing protein</fullName>
    </recommendedName>
</protein>
<evidence type="ECO:0000313" key="2">
    <source>
        <dbReference type="Proteomes" id="UP001530400"/>
    </source>
</evidence>
<keyword evidence="2" id="KW-1185">Reference proteome</keyword>
<dbReference type="Proteomes" id="UP001530400">
    <property type="component" value="Unassembled WGS sequence"/>
</dbReference>